<dbReference type="Proteomes" id="UP000217785">
    <property type="component" value="Unassembled WGS sequence"/>
</dbReference>
<sequence>MMHVQDYEHLLLSWAQLTAIQIVMGEDAEASSLRLIEDKLLKEYKISGIRLVGRTYDEYAVAFNKDGENQMVRFDADEVESIYDV</sequence>
<organism evidence="1 2">
    <name type="scientific">Effusibacillus lacus</name>
    <dbReference type="NCBI Taxonomy" id="1348429"/>
    <lineage>
        <taxon>Bacteria</taxon>
        <taxon>Bacillati</taxon>
        <taxon>Bacillota</taxon>
        <taxon>Bacilli</taxon>
        <taxon>Bacillales</taxon>
        <taxon>Alicyclobacillaceae</taxon>
        <taxon>Effusibacillus</taxon>
    </lineage>
</organism>
<keyword evidence="2" id="KW-1185">Reference proteome</keyword>
<evidence type="ECO:0000313" key="2">
    <source>
        <dbReference type="Proteomes" id="UP000217785"/>
    </source>
</evidence>
<name>A0A292YF29_9BACL</name>
<dbReference type="AlphaFoldDB" id="A0A292YF29"/>
<reference evidence="2" key="1">
    <citation type="submission" date="2017-07" db="EMBL/GenBank/DDBJ databases">
        <title>Draft genome sequence of Effusibacillus lacus strain skLN1.</title>
        <authorList>
            <person name="Watanabe M."/>
            <person name="Kojima H."/>
            <person name="Fukui M."/>
        </authorList>
    </citation>
    <scope>NUCLEOTIDE SEQUENCE [LARGE SCALE GENOMIC DNA]</scope>
    <source>
        <strain evidence="2">skLN1</strain>
    </source>
</reference>
<dbReference type="EMBL" id="BDUF01000002">
    <property type="protein sequence ID" value="GAX88407.1"/>
    <property type="molecule type" value="Genomic_DNA"/>
</dbReference>
<protein>
    <submittedName>
        <fullName evidence="1">Uncharacterized protein</fullName>
    </submittedName>
</protein>
<gene>
    <name evidence="1" type="ORF">EFBL_0016</name>
</gene>
<accession>A0A292YF29</accession>
<comment type="caution">
    <text evidence="1">The sequence shown here is derived from an EMBL/GenBank/DDBJ whole genome shotgun (WGS) entry which is preliminary data.</text>
</comment>
<evidence type="ECO:0000313" key="1">
    <source>
        <dbReference type="EMBL" id="GAX88407.1"/>
    </source>
</evidence>
<proteinExistence type="predicted"/>